<comment type="catalytic activity">
    <reaction evidence="1">
        <text>(2S)-2-acetolactate + H(+) = (R)-acetoin + CO2</text>
        <dbReference type="Rhea" id="RHEA:21580"/>
        <dbReference type="ChEBI" id="CHEBI:15378"/>
        <dbReference type="ChEBI" id="CHEBI:15686"/>
        <dbReference type="ChEBI" id="CHEBI:16526"/>
        <dbReference type="ChEBI" id="CHEBI:58476"/>
        <dbReference type="EC" id="4.1.1.5"/>
    </reaction>
</comment>
<evidence type="ECO:0000256" key="1">
    <source>
        <dbReference type="ARBA" id="ARBA00001784"/>
    </source>
</evidence>
<dbReference type="InterPro" id="IPR005128">
    <property type="entry name" value="Acetolactate_a_deCO2ase"/>
</dbReference>
<dbReference type="EMBL" id="CP119878">
    <property type="protein sequence ID" value="WFD34881.1"/>
    <property type="molecule type" value="Genomic_DNA"/>
</dbReference>
<keyword evidence="8" id="KW-0456">Lyase</keyword>
<dbReference type="GO" id="GO:0045151">
    <property type="term" value="P:acetoin biosynthetic process"/>
    <property type="evidence" value="ECO:0007669"/>
    <property type="project" value="UniProtKB-KW"/>
</dbReference>
<dbReference type="Pfam" id="PF03306">
    <property type="entry name" value="AAL_decarboxy"/>
    <property type="match status" value="1"/>
</dbReference>
<protein>
    <recommendedName>
        <fullName evidence="5">Alpha-acetolactate decarboxylase</fullName>
        <ecNumber evidence="4">4.1.1.5</ecNumber>
    </recommendedName>
</protein>
<organism evidence="9 10">
    <name type="scientific">Malassezia cuniculi</name>
    <dbReference type="NCBI Taxonomy" id="948313"/>
    <lineage>
        <taxon>Eukaryota</taxon>
        <taxon>Fungi</taxon>
        <taxon>Dikarya</taxon>
        <taxon>Basidiomycota</taxon>
        <taxon>Ustilaginomycotina</taxon>
        <taxon>Malasseziomycetes</taxon>
        <taxon>Malasseziales</taxon>
        <taxon>Malasseziaceae</taxon>
        <taxon>Malassezia</taxon>
    </lineage>
</organism>
<dbReference type="PANTHER" id="PTHR35524">
    <property type="entry name" value="ALPHA-ACETOLACTATE DECARBOXYLASE"/>
    <property type="match status" value="1"/>
</dbReference>
<dbReference type="PANTHER" id="PTHR35524:SF1">
    <property type="entry name" value="ALPHA-ACETOLACTATE DECARBOXYLASE"/>
    <property type="match status" value="1"/>
</dbReference>
<proteinExistence type="inferred from homology"/>
<evidence type="ECO:0000256" key="7">
    <source>
        <dbReference type="ARBA" id="ARBA00023061"/>
    </source>
</evidence>
<sequence>MPVFQYSTASALMAGVAAHGITLEELVRHGRYGLGTMLGIDGEVIVTDGTAYHLCADASPRVVPPDAQLPFAMVANIDDGAHPCTWPSISSKDGLIDLLRSAERESDNRFVVFRAHGAFDYVKVRVVRGQVYPGQPLAELGDAQKVVEIENTVGQLVGFVTPSYLAGVSVAGLHVHFLSDDKQLGGHVLELKADKEITAATCSPGELSLRLPGSKEFAHANLDADKEALHKVEG</sequence>
<evidence type="ECO:0000256" key="3">
    <source>
        <dbReference type="ARBA" id="ARBA00007106"/>
    </source>
</evidence>
<evidence type="ECO:0000256" key="6">
    <source>
        <dbReference type="ARBA" id="ARBA00022793"/>
    </source>
</evidence>
<dbReference type="CDD" id="cd17299">
    <property type="entry name" value="acetolactate_decarboxylase"/>
    <property type="match status" value="1"/>
</dbReference>
<dbReference type="Proteomes" id="UP001219933">
    <property type="component" value="Chromosome 2"/>
</dbReference>
<comment type="pathway">
    <text evidence="2">Polyol metabolism; (R,R)-butane-2,3-diol biosynthesis; (R,R)-butane-2,3-diol from pyruvate: step 2/3.</text>
</comment>
<dbReference type="EC" id="4.1.1.5" evidence="4"/>
<evidence type="ECO:0000256" key="5">
    <source>
        <dbReference type="ARBA" id="ARBA00020164"/>
    </source>
</evidence>
<dbReference type="Gene3D" id="3.30.1330.80">
    <property type="entry name" value="Hypothetical protein, similar to alpha- acetolactate decarboxylase, domain 2"/>
    <property type="match status" value="2"/>
</dbReference>
<dbReference type="SUPFAM" id="SSF117856">
    <property type="entry name" value="AF0104/ALDC/Ptd012-like"/>
    <property type="match status" value="1"/>
</dbReference>
<gene>
    <name evidence="9" type="ORF">MCUN1_001725</name>
</gene>
<evidence type="ECO:0000256" key="4">
    <source>
        <dbReference type="ARBA" id="ARBA00013204"/>
    </source>
</evidence>
<evidence type="ECO:0000313" key="9">
    <source>
        <dbReference type="EMBL" id="WFD34881.1"/>
    </source>
</evidence>
<accession>A0AAF0EQT8</accession>
<keyword evidence="7" id="KW-0005">Acetoin biosynthesis</keyword>
<reference evidence="9" key="1">
    <citation type="submission" date="2023-03" db="EMBL/GenBank/DDBJ databases">
        <title>Mating type loci evolution in Malassezia.</title>
        <authorList>
            <person name="Coelho M.A."/>
        </authorList>
    </citation>
    <scope>NUCLEOTIDE SEQUENCE</scope>
    <source>
        <strain evidence="9">CBS 11721</strain>
    </source>
</reference>
<evidence type="ECO:0000313" key="10">
    <source>
        <dbReference type="Proteomes" id="UP001219933"/>
    </source>
</evidence>
<dbReference type="AlphaFoldDB" id="A0AAF0EQT8"/>
<dbReference type="PIRSF" id="PIRSF001332">
    <property type="entry name" value="Acetolac_decarb"/>
    <property type="match status" value="1"/>
</dbReference>
<name>A0AAF0EQT8_9BASI</name>
<comment type="similarity">
    <text evidence="3">Belongs to the alpha-acetolactate decarboxylase family.</text>
</comment>
<dbReference type="GO" id="GO:0047605">
    <property type="term" value="F:acetolactate decarboxylase activity"/>
    <property type="evidence" value="ECO:0007669"/>
    <property type="project" value="UniProtKB-EC"/>
</dbReference>
<evidence type="ECO:0000256" key="2">
    <source>
        <dbReference type="ARBA" id="ARBA00005170"/>
    </source>
</evidence>
<keyword evidence="10" id="KW-1185">Reference proteome</keyword>
<evidence type="ECO:0000256" key="8">
    <source>
        <dbReference type="ARBA" id="ARBA00023239"/>
    </source>
</evidence>
<keyword evidence="6" id="KW-0210">Decarboxylase</keyword>